<gene>
    <name evidence="7" type="ORF">LPTSP4_00140</name>
</gene>
<proteinExistence type="inferred from homology"/>
<feature type="transmembrane region" description="Helical" evidence="4">
    <location>
        <begin position="331"/>
        <end position="353"/>
    </location>
</feature>
<evidence type="ECO:0008006" key="9">
    <source>
        <dbReference type="Google" id="ProtNLM"/>
    </source>
</evidence>
<organism evidence="7 8">
    <name type="scientific">Leptospira ryugenii</name>
    <dbReference type="NCBI Taxonomy" id="1917863"/>
    <lineage>
        <taxon>Bacteria</taxon>
        <taxon>Pseudomonadati</taxon>
        <taxon>Spirochaetota</taxon>
        <taxon>Spirochaetia</taxon>
        <taxon>Leptospirales</taxon>
        <taxon>Leptospiraceae</taxon>
        <taxon>Leptospira</taxon>
    </lineage>
</organism>
<name>A0A2P2DV79_9LEPT</name>
<dbReference type="CDD" id="cd11386">
    <property type="entry name" value="MCP_signal"/>
    <property type="match status" value="1"/>
</dbReference>
<evidence type="ECO:0000259" key="5">
    <source>
        <dbReference type="PROSITE" id="PS50111"/>
    </source>
</evidence>
<evidence type="ECO:0000256" key="1">
    <source>
        <dbReference type="ARBA" id="ARBA00023224"/>
    </source>
</evidence>
<protein>
    <recommendedName>
        <fullName evidence="9">Methyl-accepting chemotaxis protein</fullName>
    </recommendedName>
</protein>
<dbReference type="PANTHER" id="PTHR32089">
    <property type="entry name" value="METHYL-ACCEPTING CHEMOTAXIS PROTEIN MCPB"/>
    <property type="match status" value="1"/>
</dbReference>
<keyword evidence="4" id="KW-0812">Transmembrane</keyword>
<evidence type="ECO:0000256" key="4">
    <source>
        <dbReference type="SAM" id="Phobius"/>
    </source>
</evidence>
<feature type="domain" description="HAMP" evidence="6">
    <location>
        <begin position="358"/>
        <end position="412"/>
    </location>
</feature>
<evidence type="ECO:0000259" key="6">
    <source>
        <dbReference type="PROSITE" id="PS50885"/>
    </source>
</evidence>
<keyword evidence="4" id="KW-0472">Membrane</keyword>
<comment type="similarity">
    <text evidence="2">Belongs to the methyl-accepting chemotaxis (MCP) protein family.</text>
</comment>
<comment type="caution">
    <text evidence="7">The sequence shown here is derived from an EMBL/GenBank/DDBJ whole genome shotgun (WGS) entry which is preliminary data.</text>
</comment>
<dbReference type="SMART" id="SM00283">
    <property type="entry name" value="MA"/>
    <property type="match status" value="1"/>
</dbReference>
<dbReference type="EMBL" id="BFBB01000001">
    <property type="protein sequence ID" value="GBF48515.1"/>
    <property type="molecule type" value="Genomic_DNA"/>
</dbReference>
<feature type="domain" description="Methyl-accepting transducer" evidence="5">
    <location>
        <begin position="392"/>
        <end position="628"/>
    </location>
</feature>
<evidence type="ECO:0000313" key="8">
    <source>
        <dbReference type="Proteomes" id="UP000245133"/>
    </source>
</evidence>
<keyword evidence="1 3" id="KW-0807">Transducer</keyword>
<dbReference type="Proteomes" id="UP000245133">
    <property type="component" value="Unassembled WGS sequence"/>
</dbReference>
<dbReference type="OrthoDB" id="304846at2"/>
<dbReference type="PROSITE" id="PS50885">
    <property type="entry name" value="HAMP"/>
    <property type="match status" value="1"/>
</dbReference>
<dbReference type="Pfam" id="PF00015">
    <property type="entry name" value="MCPsignal"/>
    <property type="match status" value="1"/>
</dbReference>
<accession>A0A2P2DV79</accession>
<evidence type="ECO:0000256" key="2">
    <source>
        <dbReference type="ARBA" id="ARBA00029447"/>
    </source>
</evidence>
<keyword evidence="4" id="KW-1133">Transmembrane helix</keyword>
<dbReference type="InterPro" id="IPR003660">
    <property type="entry name" value="HAMP_dom"/>
</dbReference>
<sequence length="645" mass="73169">MVNYKREVIQMAESNQQIKRGKSLKSSFLFFFSVLLVLLIFSESFITINSFINYLDQKKSLHTIQLTSELMLGTIELSLERSVSQAALHIQDPVNSEFRKLLDRQRDLGNPRIQYVIDHTDLPIVRDRLKDVMTRLDKIRTDIDRNLSLPLNQRDESIVNNIHVFFPQTIEDARSVSNLLKGNHTYLDKEIQALESLQSFAWEAREFGGRERTYLAIAVYNRKDFNAEILGRMETLDGHALYAKRMIDSLFSIYEYSDALSEDYKKMNSLYYSDYYRNKELLKNQIRRGEFKENFGTFFQSSSEALDSIVQLVRSSAKELVPVQERIVRNAMIQFITSLVITIIALGIGFFSIRYSTKTLINRITEASQVLKKLAAGDKSSDIQLHGLQAVEIADLMEAARTFRKNMLELEELISDQSSAVNQTTTTMVSLEKSSRRTAEEAQEGAKKSLVALNVAQDGEKMGEKMNLVQDQIERVVDQMAQKIEVLGEQTSDISTIVSLVGELANQTNMLALNAAVEAARAGEFGKGFSVVASEIRKLADESRNSAARIQSILSEIKSSSQDAIQLSRKGKQFVEEGSTIVSQTTSKFKDVSQTSRFVSETIETIALNLKEQSRAYGEITSAMNSLNEKTNRFIQNQDFEHNRK</sequence>
<dbReference type="SUPFAM" id="SSF58104">
    <property type="entry name" value="Methyl-accepting chemotaxis protein (MCP) signaling domain"/>
    <property type="match status" value="1"/>
</dbReference>
<evidence type="ECO:0000256" key="3">
    <source>
        <dbReference type="PROSITE-ProRule" id="PRU00284"/>
    </source>
</evidence>
<dbReference type="InterPro" id="IPR004089">
    <property type="entry name" value="MCPsignal_dom"/>
</dbReference>
<evidence type="ECO:0000313" key="7">
    <source>
        <dbReference type="EMBL" id="GBF48515.1"/>
    </source>
</evidence>
<dbReference type="PANTHER" id="PTHR32089:SF112">
    <property type="entry name" value="LYSOZYME-LIKE PROTEIN-RELATED"/>
    <property type="match status" value="1"/>
</dbReference>
<dbReference type="PROSITE" id="PS50111">
    <property type="entry name" value="CHEMOTAXIS_TRANSDUC_2"/>
    <property type="match status" value="1"/>
</dbReference>
<dbReference type="GO" id="GO:0007165">
    <property type="term" value="P:signal transduction"/>
    <property type="evidence" value="ECO:0007669"/>
    <property type="project" value="UniProtKB-KW"/>
</dbReference>
<dbReference type="AlphaFoldDB" id="A0A2P2DV79"/>
<dbReference type="GO" id="GO:0016020">
    <property type="term" value="C:membrane"/>
    <property type="evidence" value="ECO:0007669"/>
    <property type="project" value="InterPro"/>
</dbReference>
<reference evidence="7 8" key="1">
    <citation type="submission" date="2018-02" db="EMBL/GenBank/DDBJ databases">
        <title>Novel Leptospira species isolated from soil and water in Japan.</title>
        <authorList>
            <person name="Nakao R."/>
            <person name="Masuzawa T."/>
        </authorList>
    </citation>
    <scope>NUCLEOTIDE SEQUENCE [LARGE SCALE GENOMIC DNA]</scope>
    <source>
        <strain evidence="7 8">YH101</strain>
    </source>
</reference>
<keyword evidence="8" id="KW-1185">Reference proteome</keyword>
<dbReference type="Gene3D" id="1.10.287.950">
    <property type="entry name" value="Methyl-accepting chemotaxis protein"/>
    <property type="match status" value="1"/>
</dbReference>
<feature type="transmembrane region" description="Helical" evidence="4">
    <location>
        <begin position="28"/>
        <end position="52"/>
    </location>
</feature>